<protein>
    <submittedName>
        <fullName evidence="2">Uncharacterized protein</fullName>
    </submittedName>
</protein>
<proteinExistence type="predicted"/>
<dbReference type="AlphaFoldDB" id="A0A8T8SXW2"/>
<sequence length="549" mass="59137">MTRVRAQQRSSTTSAFTFPVHQERAPDTLASMVDDSVAAGLASAASLVAASAQPGTLAVGGRGVKRRADGVVYTRENKLIAVYYMFGSSTSRALNVGDRAKRLKVNRPTLYEWRKEFPEAWQPGKLPPPGSELAEQLTRIRGRTDDQNIATFLTPNDHVAGILSTSSGGSAGTAGGSSFVRPDRLGPEAEPEESFSPHVPGDLPPEVVEILRRVDGQSDITFAEQEQVAAMRVDGDVGKEATLLVETTITQAATLQRDTLRPSTNKLWDRPKQNFIMFWKGLDRLRSTRTSTSTSIDTSSSADAITVLNSSSTASVTPTPPVPPEVLASSSSLSAAAAPSYSSPPSAATAPASSSSPSAATAAAPVIETSGTAFRNAVIVTEQKLVTYLNCFVLHRNPRLGYESIKTEVKAITNLWETQRILGINNHPSPRAGGLIKAYLKAVSKSRAALAEAVCEDWWKHSLKDGYDENEYLAIARWFLRTASYSSTSTTTIAAPANRRTNAARERRAVVALRGRFEFLMQHALMSRSEDLRNAKLAATYTIAPADNE</sequence>
<accession>A0A8T8SXW2</accession>
<name>A0A8T8SXW2_9BASI</name>
<keyword evidence="3" id="KW-1185">Reference proteome</keyword>
<evidence type="ECO:0000256" key="1">
    <source>
        <dbReference type="SAM" id="MobiDB-lite"/>
    </source>
</evidence>
<gene>
    <name evidence="2" type="ORF">A4X13_0g4522</name>
</gene>
<feature type="region of interest" description="Disordered" evidence="1">
    <location>
        <begin position="166"/>
        <end position="203"/>
    </location>
</feature>
<organism evidence="2 3">
    <name type="scientific">Tilletia indica</name>
    <dbReference type="NCBI Taxonomy" id="43049"/>
    <lineage>
        <taxon>Eukaryota</taxon>
        <taxon>Fungi</taxon>
        <taxon>Dikarya</taxon>
        <taxon>Basidiomycota</taxon>
        <taxon>Ustilaginomycotina</taxon>
        <taxon>Exobasidiomycetes</taxon>
        <taxon>Tilletiales</taxon>
        <taxon>Tilletiaceae</taxon>
        <taxon>Tilletia</taxon>
    </lineage>
</organism>
<evidence type="ECO:0000313" key="3">
    <source>
        <dbReference type="Proteomes" id="UP000077521"/>
    </source>
</evidence>
<dbReference type="EMBL" id="LWDF02000302">
    <property type="protein sequence ID" value="KAE8250649.1"/>
    <property type="molecule type" value="Genomic_DNA"/>
</dbReference>
<evidence type="ECO:0000313" key="2">
    <source>
        <dbReference type="EMBL" id="KAE8250649.1"/>
    </source>
</evidence>
<reference evidence="2" key="2">
    <citation type="journal article" date="2019" name="IMA Fungus">
        <title>Genome sequencing and comparison of five Tilletia species to identify candidate genes for the detection of regulated species infecting wheat.</title>
        <authorList>
            <person name="Nguyen H.D.T."/>
            <person name="Sultana T."/>
            <person name="Kesanakurti P."/>
            <person name="Hambleton S."/>
        </authorList>
    </citation>
    <scope>NUCLEOTIDE SEQUENCE</scope>
    <source>
        <strain evidence="2">DAOMC 236416</strain>
    </source>
</reference>
<reference evidence="2" key="1">
    <citation type="submission" date="2016-04" db="EMBL/GenBank/DDBJ databases">
        <authorList>
            <person name="Nguyen H.D."/>
            <person name="Samba Siva P."/>
            <person name="Cullis J."/>
            <person name="Levesque C.A."/>
            <person name="Hambleton S."/>
        </authorList>
    </citation>
    <scope>NUCLEOTIDE SEQUENCE</scope>
    <source>
        <strain evidence="2">DAOMC 236416</strain>
    </source>
</reference>
<dbReference type="Proteomes" id="UP000077521">
    <property type="component" value="Unassembled WGS sequence"/>
</dbReference>
<feature type="region of interest" description="Disordered" evidence="1">
    <location>
        <begin position="338"/>
        <end position="358"/>
    </location>
</feature>
<comment type="caution">
    <text evidence="2">The sequence shown here is derived from an EMBL/GenBank/DDBJ whole genome shotgun (WGS) entry which is preliminary data.</text>
</comment>